<dbReference type="EMBL" id="FOES01000019">
    <property type="protein sequence ID" value="SEQ61273.1"/>
    <property type="molecule type" value="Genomic_DNA"/>
</dbReference>
<accession>A0A1H9HFW9</accession>
<dbReference type="Proteomes" id="UP000199427">
    <property type="component" value="Unassembled WGS sequence"/>
</dbReference>
<dbReference type="InterPro" id="IPR026881">
    <property type="entry name" value="WYL_dom"/>
</dbReference>
<gene>
    <name evidence="2" type="ORF">SAMN05216362_11912</name>
</gene>
<proteinExistence type="predicted"/>
<dbReference type="RefSeq" id="WP_091773788.1">
    <property type="nucleotide sequence ID" value="NZ_CAESCL010000010.1"/>
</dbReference>
<keyword evidence="3" id="KW-1185">Reference proteome</keyword>
<name>A0A1H9HFW9_9BACI</name>
<evidence type="ECO:0000313" key="2">
    <source>
        <dbReference type="EMBL" id="SEQ61273.1"/>
    </source>
</evidence>
<protein>
    <recommendedName>
        <fullName evidence="1">WYL domain-containing protein</fullName>
    </recommendedName>
</protein>
<dbReference type="AlphaFoldDB" id="A0A1H9HFW9"/>
<reference evidence="2 3" key="1">
    <citation type="submission" date="2016-10" db="EMBL/GenBank/DDBJ databases">
        <authorList>
            <person name="de Groot N.N."/>
        </authorList>
    </citation>
    <scope>NUCLEOTIDE SEQUENCE [LARGE SCALE GENOMIC DNA]</scope>
    <source>
        <strain evidence="2 3">DSM 21633</strain>
    </source>
</reference>
<dbReference type="Pfam" id="PF13280">
    <property type="entry name" value="WYL"/>
    <property type="match status" value="1"/>
</dbReference>
<evidence type="ECO:0000259" key="1">
    <source>
        <dbReference type="Pfam" id="PF13280"/>
    </source>
</evidence>
<organism evidence="2 3">
    <name type="scientific">Piscibacillus halophilus</name>
    <dbReference type="NCBI Taxonomy" id="571933"/>
    <lineage>
        <taxon>Bacteria</taxon>
        <taxon>Bacillati</taxon>
        <taxon>Bacillota</taxon>
        <taxon>Bacilli</taxon>
        <taxon>Bacillales</taxon>
        <taxon>Bacillaceae</taxon>
        <taxon>Piscibacillus</taxon>
    </lineage>
</organism>
<feature type="domain" description="WYL" evidence="1">
    <location>
        <begin position="4"/>
        <end position="61"/>
    </location>
</feature>
<dbReference type="OrthoDB" id="2112405at2"/>
<dbReference type="STRING" id="571933.SAMN05216362_11912"/>
<evidence type="ECO:0000313" key="3">
    <source>
        <dbReference type="Proteomes" id="UP000199427"/>
    </source>
</evidence>
<sequence>MEQILQRALEQKQRLEMIYISEQGEYSQRIILLVKNNEYDFLAYCYTKQAVRRFKKDHVLSILPYKKGKRFEA</sequence>